<dbReference type="CDD" id="cd05233">
    <property type="entry name" value="SDR_c"/>
    <property type="match status" value="1"/>
</dbReference>
<evidence type="ECO:0000256" key="2">
    <source>
        <dbReference type="ARBA" id="ARBA00023002"/>
    </source>
</evidence>
<dbReference type="RefSeq" id="WP_048694887.1">
    <property type="nucleotide sequence ID" value="NZ_HG764815.1"/>
</dbReference>
<dbReference type="InterPro" id="IPR057326">
    <property type="entry name" value="KR_dom"/>
</dbReference>
<dbReference type="PIRSF" id="PIRSF000126">
    <property type="entry name" value="11-beta-HSD1"/>
    <property type="match status" value="1"/>
</dbReference>
<dbReference type="AlphaFoldDB" id="W6JZP6"/>
<dbReference type="Proteomes" id="UP000035763">
    <property type="component" value="Unassembled WGS sequence"/>
</dbReference>
<accession>W6JZP6</accession>
<comment type="caution">
    <text evidence="5">The sequence shown here is derived from an EMBL/GenBank/DDBJ whole genome shotgun (WGS) entry which is preliminary data.</text>
</comment>
<sequence>MTTALITGPTAGIGAEFARQLAAQGHDLVLVARDQPRLEATAEGLRAAYGCAVAILVADLSVRDQLQRVADRLADPARSVDILVNNAGFGLKGGFLDNDLAQEEELFDVLCRAVLVLSHTAARAMRERGSGRIINVSSVASFIAGSSYSAAKSYVTVLTEALSVALAGSGVTATALCPGFVHTEFHERAEMGMDYLPDVAWVPVDKLVREALLDSEKGKVISVPGWQYKAATRILKLTPRALARHPRIVGQHRKP</sequence>
<feature type="domain" description="Ketoreductase" evidence="4">
    <location>
        <begin position="2"/>
        <end position="183"/>
    </location>
</feature>
<evidence type="ECO:0000313" key="6">
    <source>
        <dbReference type="Proteomes" id="UP000035763"/>
    </source>
</evidence>
<evidence type="ECO:0000259" key="4">
    <source>
        <dbReference type="SMART" id="SM00822"/>
    </source>
</evidence>
<name>W6JZP6_9MICO</name>
<dbReference type="SMART" id="SM00822">
    <property type="entry name" value="PKS_KR"/>
    <property type="match status" value="1"/>
</dbReference>
<gene>
    <name evidence="5" type="ORF">BN11_420006</name>
</gene>
<dbReference type="InterPro" id="IPR020904">
    <property type="entry name" value="Sc_DH/Rdtase_CS"/>
</dbReference>
<dbReference type="InterPro" id="IPR002347">
    <property type="entry name" value="SDR_fam"/>
</dbReference>
<dbReference type="PANTHER" id="PTHR43391:SF12">
    <property type="entry name" value="OXIDOREDUCTASE EPHD-RELATED"/>
    <property type="match status" value="1"/>
</dbReference>
<dbReference type="PROSITE" id="PS00061">
    <property type="entry name" value="ADH_SHORT"/>
    <property type="match status" value="1"/>
</dbReference>
<keyword evidence="2" id="KW-0560">Oxidoreductase</keyword>
<protein>
    <submittedName>
        <fullName evidence="5">Short chain dehydrogenase</fullName>
    </submittedName>
</protein>
<dbReference type="PRINTS" id="PR00080">
    <property type="entry name" value="SDRFAMILY"/>
</dbReference>
<keyword evidence="6" id="KW-1185">Reference proteome</keyword>
<organism evidence="5 6">
    <name type="scientific">Nostocoides australiense Ben110</name>
    <dbReference type="NCBI Taxonomy" id="1193182"/>
    <lineage>
        <taxon>Bacteria</taxon>
        <taxon>Bacillati</taxon>
        <taxon>Actinomycetota</taxon>
        <taxon>Actinomycetes</taxon>
        <taxon>Micrococcales</taxon>
        <taxon>Intrasporangiaceae</taxon>
        <taxon>Nostocoides</taxon>
    </lineage>
</organism>
<proteinExistence type="inferred from homology"/>
<reference evidence="5 6" key="1">
    <citation type="journal article" date="2013" name="ISME J.">
        <title>A metabolic model for members of the genus Tetrasphaera involved in enhanced biological phosphorus removal.</title>
        <authorList>
            <person name="Kristiansen R."/>
            <person name="Nguyen H.T.T."/>
            <person name="Saunders A.M."/>
            <person name="Nielsen J.L."/>
            <person name="Wimmer R."/>
            <person name="Le V.Q."/>
            <person name="McIlroy S.J."/>
            <person name="Petrovski S."/>
            <person name="Seviour R.J."/>
            <person name="Calteau A."/>
            <person name="Nielsen K.L."/>
            <person name="Nielsen P.H."/>
        </authorList>
    </citation>
    <scope>NUCLEOTIDE SEQUENCE [LARGE SCALE GENOMIC DNA]</scope>
    <source>
        <strain evidence="5 6">Ben110</strain>
    </source>
</reference>
<dbReference type="Pfam" id="PF00106">
    <property type="entry name" value="adh_short"/>
    <property type="match status" value="1"/>
</dbReference>
<dbReference type="InterPro" id="IPR036291">
    <property type="entry name" value="NAD(P)-bd_dom_sf"/>
</dbReference>
<dbReference type="OrthoDB" id="9797538at2"/>
<dbReference type="PANTHER" id="PTHR43391">
    <property type="entry name" value="RETINOL DEHYDROGENASE-RELATED"/>
    <property type="match status" value="1"/>
</dbReference>
<evidence type="ECO:0000256" key="3">
    <source>
        <dbReference type="RuleBase" id="RU000363"/>
    </source>
</evidence>
<dbReference type="Gene3D" id="3.40.50.720">
    <property type="entry name" value="NAD(P)-binding Rossmann-like Domain"/>
    <property type="match status" value="1"/>
</dbReference>
<dbReference type="GO" id="GO:0016491">
    <property type="term" value="F:oxidoreductase activity"/>
    <property type="evidence" value="ECO:0007669"/>
    <property type="project" value="UniProtKB-KW"/>
</dbReference>
<dbReference type="STRING" id="1193182.BN11_420006"/>
<evidence type="ECO:0000313" key="5">
    <source>
        <dbReference type="EMBL" id="CCH74276.1"/>
    </source>
</evidence>
<comment type="similarity">
    <text evidence="1 3">Belongs to the short-chain dehydrogenases/reductases (SDR) family.</text>
</comment>
<dbReference type="SUPFAM" id="SSF51735">
    <property type="entry name" value="NAD(P)-binding Rossmann-fold domains"/>
    <property type="match status" value="1"/>
</dbReference>
<evidence type="ECO:0000256" key="1">
    <source>
        <dbReference type="ARBA" id="ARBA00006484"/>
    </source>
</evidence>
<dbReference type="EMBL" id="CAJA01000357">
    <property type="protein sequence ID" value="CCH74276.1"/>
    <property type="molecule type" value="Genomic_DNA"/>
</dbReference>
<dbReference type="PRINTS" id="PR00081">
    <property type="entry name" value="GDHRDH"/>
</dbReference>